<sequence length="275" mass="29214">MQISEIINTITAALAPVAGIDAVVLGGSRATGTAGPGSDIDIGVYYTAALDLPAFSRAATALDDAHRPDCITGLGAWGPWINGGGWLTVGGVPVDILFRDTAQVARCIQDCIAGHITIDYQCGHPFGFVNAIYMGEVYHCRPLRQNTPALQQLKDQLRTFPPRYQKAAVEKFLWESDFSLTCGQKAIAKGDHLYAVGCLYRTANCLLQALYAAAGLYCLNEKGSLQRLLHSGAPVPPGLASALSAILTVDPQNIAPSFDMAAQLHRQVCALCARG</sequence>
<dbReference type="InterPro" id="IPR002934">
    <property type="entry name" value="Polymerase_NTP_transf_dom"/>
</dbReference>
<evidence type="ECO:0000313" key="3">
    <source>
        <dbReference type="Proteomes" id="UP000597668"/>
    </source>
</evidence>
<proteinExistence type="predicted"/>
<organism evidence="2 3">
    <name type="scientific">Neobittarella massiliensis</name>
    <name type="common">ex Bilen et al. 2018</name>
    <dbReference type="NCBI Taxonomy" id="2041842"/>
    <lineage>
        <taxon>Bacteria</taxon>
        <taxon>Bacillati</taxon>
        <taxon>Bacillota</taxon>
        <taxon>Clostridia</taxon>
        <taxon>Eubacteriales</taxon>
        <taxon>Oscillospiraceae</taxon>
        <taxon>Neobittarella (ex Bilen et al. 2018)</taxon>
    </lineage>
</organism>
<evidence type="ECO:0000259" key="1">
    <source>
        <dbReference type="Pfam" id="PF01909"/>
    </source>
</evidence>
<dbReference type="EMBL" id="JACOGI010000001">
    <property type="protein sequence ID" value="MBC3516437.1"/>
    <property type="molecule type" value="Genomic_DNA"/>
</dbReference>
<dbReference type="Pfam" id="PF01909">
    <property type="entry name" value="NTP_transf_2"/>
    <property type="match status" value="1"/>
</dbReference>
<dbReference type="InterPro" id="IPR043519">
    <property type="entry name" value="NT_sf"/>
</dbReference>
<dbReference type="GO" id="GO:0016779">
    <property type="term" value="F:nucleotidyltransferase activity"/>
    <property type="evidence" value="ECO:0007669"/>
    <property type="project" value="InterPro"/>
</dbReference>
<dbReference type="Gene3D" id="3.30.460.10">
    <property type="entry name" value="Beta Polymerase, domain 2"/>
    <property type="match status" value="1"/>
</dbReference>
<dbReference type="AlphaFoldDB" id="A0A8J6LZ86"/>
<name>A0A8J6LZ86_9FIRM</name>
<evidence type="ECO:0000313" key="2">
    <source>
        <dbReference type="EMBL" id="MBC3516437.1"/>
    </source>
</evidence>
<reference evidence="2" key="1">
    <citation type="submission" date="2020-08" db="EMBL/GenBank/DDBJ databases">
        <authorList>
            <person name="Liu C."/>
            <person name="Sun Q."/>
        </authorList>
    </citation>
    <scope>NUCLEOTIDE SEQUENCE</scope>
    <source>
        <strain evidence="2">NSJ-65</strain>
    </source>
</reference>
<feature type="domain" description="Polymerase nucleotidyl transferase" evidence="1">
    <location>
        <begin position="20"/>
        <end position="49"/>
    </location>
</feature>
<comment type="caution">
    <text evidence="2">The sequence shown here is derived from an EMBL/GenBank/DDBJ whole genome shotgun (WGS) entry which is preliminary data.</text>
</comment>
<dbReference type="RefSeq" id="WP_186488093.1">
    <property type="nucleotide sequence ID" value="NZ_JACOGI010000001.1"/>
</dbReference>
<protein>
    <submittedName>
        <fullName evidence="2">Nucleotidyltransferase domain-containing protein</fullName>
    </submittedName>
</protein>
<dbReference type="CDD" id="cd05403">
    <property type="entry name" value="NT_KNTase_like"/>
    <property type="match status" value="1"/>
</dbReference>
<keyword evidence="3" id="KW-1185">Reference proteome</keyword>
<dbReference type="Proteomes" id="UP000597668">
    <property type="component" value="Unassembled WGS sequence"/>
</dbReference>
<dbReference type="SUPFAM" id="SSF81301">
    <property type="entry name" value="Nucleotidyltransferase"/>
    <property type="match status" value="1"/>
</dbReference>
<accession>A0A8J6LZ86</accession>
<gene>
    <name evidence="2" type="ORF">H8K20_08510</name>
</gene>